<organism evidence="2 3">
    <name type="scientific">Encephalitozoon intestinalis (strain ATCC 50506)</name>
    <name type="common">Microsporidian parasite</name>
    <name type="synonym">Septata intestinalis</name>
    <dbReference type="NCBI Taxonomy" id="876142"/>
    <lineage>
        <taxon>Eukaryota</taxon>
        <taxon>Fungi</taxon>
        <taxon>Fungi incertae sedis</taxon>
        <taxon>Microsporidia</taxon>
        <taxon>Unikaryonidae</taxon>
        <taxon>Encephalitozoon</taxon>
    </lineage>
</organism>
<reference evidence="2 3" key="2">
    <citation type="journal article" date="2012" name="Proc. Natl. Acad. Sci. U.S.A.">
        <title>Gain and loss of multiple functionally related, horizontally transferred genes in the reduced genomes of two microsporidian parasites.</title>
        <authorList>
            <person name="Pombert J.-F."/>
            <person name="Selman M."/>
            <person name="Burki F."/>
            <person name="Bardell F.T."/>
            <person name="Farinelli L."/>
            <person name="Solter L.F."/>
            <person name="Whitman D.W."/>
            <person name="Weiss L.M."/>
            <person name="Corradi N."/>
            <person name="Keeling P.J."/>
        </authorList>
    </citation>
    <scope>NUCLEOTIDE SEQUENCE [LARGE SCALE GENOMIC DNA]</scope>
    <source>
        <strain evidence="2 3">ATCC 50506</strain>
    </source>
</reference>
<proteinExistence type="predicted"/>
<evidence type="ECO:0000313" key="3">
    <source>
        <dbReference type="Proteomes" id="UP000002313"/>
    </source>
</evidence>
<dbReference type="GeneID" id="9698623"/>
<gene>
    <name evidence="2" type="ORF">Eint_010900</name>
</gene>
<dbReference type="HOGENOM" id="CLU_267636_0_0_1"/>
<keyword evidence="1" id="KW-0472">Membrane</keyword>
<keyword evidence="1" id="KW-0812">Transmembrane</keyword>
<keyword evidence="3" id="KW-1185">Reference proteome</keyword>
<dbReference type="AlphaFoldDB" id="E0S5G7"/>
<dbReference type="VEuPathDB" id="MicrosporidiaDB:Eint_010900"/>
<keyword evidence="1" id="KW-1133">Transmembrane helix</keyword>
<protein>
    <submittedName>
        <fullName evidence="2">Uncharacterized protein</fullName>
    </submittedName>
</protein>
<dbReference type="KEGG" id="ein:Eint_010900"/>
<dbReference type="Proteomes" id="UP000002313">
    <property type="component" value="Chromosome I"/>
</dbReference>
<sequence length="1235" mass="141710">MLIGKLEEFPSLKNPSGQEGNPLRRKKRKLILYSLYIFSVIAMCRLTKTFYWLYTLDLSKLQLNKVVYDTKTWKKIEVGISLENSESPIHVKFTDVYANLFSISPDGSENPLLSLRIPMANIAKHKNILFNGDIYIENFNRRNVIESRFSVHFGIRMDARMYPRLCFIRFPFRNSQSFSLGSSVSSPGKEVVLKQVYAESRDGMLLLECEIDNKKFNVPKFVAIRSRGVVINFGGKGNPRIVNVGPVEVDGSIFLTPLIIRISITPEWGEELKENLIKGLNGEEVSIKVKGFYFKGDDENPSEKWIGLGLSIGFNTRSFRSHDIAFKNRKKKCPILKKPLVILKNGILEDLPGFRAFIRKEIFPFIESHSILVMRSNMFFGDIYFNKFLIGRIKIFIDNGDEYFVVTCMLSEFDSEELLKAFRSSNEKEVKIVFGSSNGLMVLVNDIELVWNLSKGLLYLFYKNHEYNILSSQKDLNVIDVLHTVSSGLSSLRIDTLARFSPGRKSSFTTFQLKLVGFDFSFSNAGINAKFSVEDTNIIYQNSEEPLNRRIFGEFLMHTNISDSLKSILEKLEHNGDSSEKEEKEDGRRLLLKYNKDKPCKIRKHFFSVHLLEDETPQYSGVVIRNVIRIPCDTRFNLTAYTKNLNLKRAKPVVVNFGYTKICYLLMKGGSRIELGNGIDFSVSFSNLHDLVALGANNVAVVCDEGDYVARAIKDILAWITRRDDEDGVKKQICPKDMVFKSKLKRLKDWALSTGRVYEGITEISIPIEMFNSTNIEFDIPNVGFMVLEEENKSTPYRGFGSIEILPSIQYMFEGHIYKSFGVLYRFSEISSNNTLLNMHLIVEDKIYESEIINYDSYRRVMGDVRDEMFKKDDKKEKKGMSVEISSSTNFRIQRIGKTISSEGDTWFVKIVNNNLRDFLFLGIPNLLLKSFYGVIPSGIRFEIDMDKNAMGLYIGSRETNPWEIQGERKEDGFYDILDVRLSRILFSDMIKYNFEVVEKYSNGKKITIVKSPYHNSFEDTSEYKDWNLSSKFELEGTIPNQGGVWITKLKFSIPIAFAFASLFPGNGPYSPKMNALGMYLEFFLPFDLFIKSSELPAEIVLVSKSNDRELCRLGFGMAAKRPNVFFMSISVPPKSYILSLKNVLERYRIRRKYKNDINLPKIQQDVSISVSVNGVEVFKVLNRILIDAYEFSGFIHTLAFLEKRLVKLTGFMAKRIQVGLQEKKKKQPPALEGH</sequence>
<name>E0S5G7_ENCIT</name>
<dbReference type="OrthoDB" id="2190965at2759"/>
<feature type="transmembrane region" description="Helical" evidence="1">
    <location>
        <begin position="30"/>
        <end position="54"/>
    </location>
</feature>
<evidence type="ECO:0000256" key="1">
    <source>
        <dbReference type="SAM" id="Phobius"/>
    </source>
</evidence>
<dbReference type="RefSeq" id="XP_003072312.1">
    <property type="nucleotide sequence ID" value="XM_003072266.1"/>
</dbReference>
<reference evidence="2 3" key="1">
    <citation type="journal article" date="2010" name="Nat. Commun.">
        <title>The complete sequence of the smallest known nuclear genome from the microsporidian Encephalitozoon intestinalis.</title>
        <authorList>
            <person name="Corradi N."/>
            <person name="Pombert J.-F."/>
            <person name="Farinelli L."/>
            <person name="Didier E.S."/>
            <person name="Keeling P.J."/>
        </authorList>
    </citation>
    <scope>NUCLEOTIDE SEQUENCE [LARGE SCALE GENOMIC DNA]</scope>
    <source>
        <strain evidence="2 3">ATCC 50506</strain>
    </source>
</reference>
<evidence type="ECO:0000313" key="2">
    <source>
        <dbReference type="EMBL" id="ADM10952.1"/>
    </source>
</evidence>
<accession>E0S5G7</accession>
<dbReference type="EMBL" id="CP001942">
    <property type="protein sequence ID" value="ADM10952.1"/>
    <property type="molecule type" value="Genomic_DNA"/>
</dbReference>